<feature type="chain" id="PRO_5045807547" description="Molybdopterin-dependent oxidoreductase" evidence="1">
    <location>
        <begin position="23"/>
        <end position="194"/>
    </location>
</feature>
<gene>
    <name evidence="2" type="ORF">ABIE13_005046</name>
</gene>
<proteinExistence type="predicted"/>
<evidence type="ECO:0000313" key="3">
    <source>
        <dbReference type="Proteomes" id="UP001549320"/>
    </source>
</evidence>
<sequence length="194" mass="20509">MSNKRQFLAASTLAALSGTVAAAPKPVVSPGPGLLTITGSIRNTNRGPIDKALDQMMVKQQQSFTKAHVFDFAGLTKLPARTMAPTLEYDSKPHTLRGPLLTEVLRATGAPEDAATRLAMRAIDGYTVEISLGEARSLGLIVATHLDGKPMALGGLGPLWAVLDADRIPELASKPVTERFAKCPWGLYHVAVGA</sequence>
<dbReference type="RefSeq" id="WP_354448441.1">
    <property type="nucleotide sequence ID" value="NZ_JBEPSH010000012.1"/>
</dbReference>
<organism evidence="2 3">
    <name type="scientific">Ottowia thiooxydans</name>
    <dbReference type="NCBI Taxonomy" id="219182"/>
    <lineage>
        <taxon>Bacteria</taxon>
        <taxon>Pseudomonadati</taxon>
        <taxon>Pseudomonadota</taxon>
        <taxon>Betaproteobacteria</taxon>
        <taxon>Burkholderiales</taxon>
        <taxon>Comamonadaceae</taxon>
        <taxon>Ottowia</taxon>
    </lineage>
</organism>
<dbReference type="SUPFAM" id="SSF56524">
    <property type="entry name" value="Oxidoreductase molybdopterin-binding domain"/>
    <property type="match status" value="1"/>
</dbReference>
<keyword evidence="3" id="KW-1185">Reference proteome</keyword>
<evidence type="ECO:0000256" key="1">
    <source>
        <dbReference type="SAM" id="SignalP"/>
    </source>
</evidence>
<dbReference type="Proteomes" id="UP001549320">
    <property type="component" value="Unassembled WGS sequence"/>
</dbReference>
<feature type="signal peptide" evidence="1">
    <location>
        <begin position="1"/>
        <end position="22"/>
    </location>
</feature>
<protein>
    <recommendedName>
        <fullName evidence="4">Molybdopterin-dependent oxidoreductase</fullName>
    </recommendedName>
</protein>
<name>A0ABV2QFT5_9BURK</name>
<evidence type="ECO:0000313" key="2">
    <source>
        <dbReference type="EMBL" id="MET4579909.1"/>
    </source>
</evidence>
<keyword evidence="1" id="KW-0732">Signal</keyword>
<accession>A0ABV2QFT5</accession>
<evidence type="ECO:0008006" key="4">
    <source>
        <dbReference type="Google" id="ProtNLM"/>
    </source>
</evidence>
<reference evidence="2 3" key="1">
    <citation type="submission" date="2024-06" db="EMBL/GenBank/DDBJ databases">
        <title>Sorghum-associated microbial communities from plants grown in Nebraska, USA.</title>
        <authorList>
            <person name="Schachtman D."/>
        </authorList>
    </citation>
    <scope>NUCLEOTIDE SEQUENCE [LARGE SCALE GENOMIC DNA]</scope>
    <source>
        <strain evidence="2 3">2709</strain>
    </source>
</reference>
<comment type="caution">
    <text evidence="2">The sequence shown here is derived from an EMBL/GenBank/DDBJ whole genome shotgun (WGS) entry which is preliminary data.</text>
</comment>
<dbReference type="Gene3D" id="3.90.420.10">
    <property type="entry name" value="Oxidoreductase, molybdopterin-binding domain"/>
    <property type="match status" value="1"/>
</dbReference>
<dbReference type="EMBL" id="JBEPSH010000012">
    <property type="protein sequence ID" value="MET4579909.1"/>
    <property type="molecule type" value="Genomic_DNA"/>
</dbReference>
<dbReference type="InterPro" id="IPR036374">
    <property type="entry name" value="OxRdtase_Mopterin-bd_sf"/>
</dbReference>